<protein>
    <recommendedName>
        <fullName evidence="10">D-serine dehydratase</fullName>
        <ecNumber evidence="9">4.3.1.18</ecNumber>
    </recommendedName>
    <alternativeName>
        <fullName evidence="11">D-serine deaminase</fullName>
    </alternativeName>
</protein>
<gene>
    <name evidence="13" type="ORF">FDP41_006225</name>
</gene>
<accession>A0A6A5BK67</accession>
<dbReference type="Proteomes" id="UP000444721">
    <property type="component" value="Unassembled WGS sequence"/>
</dbReference>
<dbReference type="InterPro" id="IPR026956">
    <property type="entry name" value="D-ser_dehydrat-like_dom"/>
</dbReference>
<evidence type="ECO:0000256" key="4">
    <source>
        <dbReference type="ARBA" id="ARBA00022723"/>
    </source>
</evidence>
<feature type="domain" description="D-serine dehydratase-like" evidence="12">
    <location>
        <begin position="361"/>
        <end position="460"/>
    </location>
</feature>
<evidence type="ECO:0000256" key="11">
    <source>
        <dbReference type="ARBA" id="ARBA00075219"/>
    </source>
</evidence>
<proteinExistence type="inferred from homology"/>
<dbReference type="Gene3D" id="2.40.37.20">
    <property type="entry name" value="D-serine dehydratase-like domain"/>
    <property type="match status" value="1"/>
</dbReference>
<dbReference type="GeneID" id="68113443"/>
<dbReference type="EC" id="4.3.1.18" evidence="9"/>
<dbReference type="FunFam" id="3.20.20.10:FF:000016">
    <property type="entry name" value="D-serine dehydratase"/>
    <property type="match status" value="1"/>
</dbReference>
<reference evidence="13 14" key="1">
    <citation type="journal article" date="2019" name="Sci. Rep.">
        <title>Nanopore sequencing improves the draft genome of the human pathogenic amoeba Naegleria fowleri.</title>
        <authorList>
            <person name="Liechti N."/>
            <person name="Schurch N."/>
            <person name="Bruggmann R."/>
            <person name="Wittwer M."/>
        </authorList>
    </citation>
    <scope>NUCLEOTIDE SEQUENCE [LARGE SCALE GENOMIC DNA]</scope>
    <source>
        <strain evidence="13 14">ATCC 30894</strain>
    </source>
</reference>
<dbReference type="VEuPathDB" id="AmoebaDB:FDP41_006225"/>
<evidence type="ECO:0000259" key="12">
    <source>
        <dbReference type="SMART" id="SM01119"/>
    </source>
</evidence>
<dbReference type="VEuPathDB" id="AmoebaDB:NfTy_077370"/>
<evidence type="ECO:0000313" key="14">
    <source>
        <dbReference type="Proteomes" id="UP000444721"/>
    </source>
</evidence>
<evidence type="ECO:0000313" key="13">
    <source>
        <dbReference type="EMBL" id="KAF0974751.1"/>
    </source>
</evidence>
<evidence type="ECO:0000256" key="9">
    <source>
        <dbReference type="ARBA" id="ARBA00066349"/>
    </source>
</evidence>
<comment type="cofactor">
    <cofactor evidence="2">
        <name>Zn(2+)</name>
        <dbReference type="ChEBI" id="CHEBI:29105"/>
    </cofactor>
</comment>
<keyword evidence="5" id="KW-0862">Zinc</keyword>
<keyword evidence="14" id="KW-1185">Reference proteome</keyword>
<comment type="similarity">
    <text evidence="3">Belongs to the DSD1 family.</text>
</comment>
<dbReference type="OMA" id="WPRFYGW"/>
<dbReference type="GO" id="GO:0008721">
    <property type="term" value="F:D-serine ammonia-lyase activity"/>
    <property type="evidence" value="ECO:0007669"/>
    <property type="project" value="UniProtKB-EC"/>
</dbReference>
<evidence type="ECO:0000256" key="10">
    <source>
        <dbReference type="ARBA" id="ARBA00069616"/>
    </source>
</evidence>
<evidence type="ECO:0000256" key="1">
    <source>
        <dbReference type="ARBA" id="ARBA00001933"/>
    </source>
</evidence>
<dbReference type="InterPro" id="IPR042208">
    <property type="entry name" value="D-ser_dehydrat-like_sf"/>
</dbReference>
<dbReference type="Pfam" id="PF14031">
    <property type="entry name" value="D-ser_dehydrat"/>
    <property type="match status" value="1"/>
</dbReference>
<dbReference type="InterPro" id="IPR001608">
    <property type="entry name" value="Ala_racemase_N"/>
</dbReference>
<comment type="catalytic activity">
    <reaction evidence="8">
        <text>D-serine = pyruvate + NH4(+)</text>
        <dbReference type="Rhea" id="RHEA:13977"/>
        <dbReference type="ChEBI" id="CHEBI:15361"/>
        <dbReference type="ChEBI" id="CHEBI:28938"/>
        <dbReference type="ChEBI" id="CHEBI:35247"/>
        <dbReference type="EC" id="4.3.1.18"/>
    </reaction>
    <physiologicalReaction direction="left-to-right" evidence="8">
        <dbReference type="Rhea" id="RHEA:13978"/>
    </physiologicalReaction>
</comment>
<evidence type="ECO:0000256" key="7">
    <source>
        <dbReference type="ARBA" id="ARBA00023239"/>
    </source>
</evidence>
<dbReference type="GO" id="GO:0036088">
    <property type="term" value="P:D-serine catabolic process"/>
    <property type="evidence" value="ECO:0007669"/>
    <property type="project" value="TreeGrafter"/>
</dbReference>
<dbReference type="PANTHER" id="PTHR28004">
    <property type="entry name" value="ZGC:162816-RELATED"/>
    <property type="match status" value="1"/>
</dbReference>
<dbReference type="Pfam" id="PF01168">
    <property type="entry name" value="Ala_racemase_N"/>
    <property type="match status" value="1"/>
</dbReference>
<keyword evidence="4" id="KW-0479">Metal-binding</keyword>
<keyword evidence="7" id="KW-0456">Lyase</keyword>
<comment type="caution">
    <text evidence="13">The sequence shown here is derived from an EMBL/GenBank/DDBJ whole genome shotgun (WGS) entry which is preliminary data.</text>
</comment>
<dbReference type="AlphaFoldDB" id="A0A6A5BK67"/>
<dbReference type="Gene3D" id="3.20.20.10">
    <property type="entry name" value="Alanine racemase"/>
    <property type="match status" value="1"/>
</dbReference>
<comment type="cofactor">
    <cofactor evidence="1">
        <name>pyridoxal 5'-phosphate</name>
        <dbReference type="ChEBI" id="CHEBI:597326"/>
    </cofactor>
</comment>
<dbReference type="InterPro" id="IPR051466">
    <property type="entry name" value="D-amino_acid_metab_enzyme"/>
</dbReference>
<dbReference type="VEuPathDB" id="AmoebaDB:NF0021040"/>
<dbReference type="PANTHER" id="PTHR28004:SF2">
    <property type="entry name" value="D-SERINE DEHYDRATASE"/>
    <property type="match status" value="1"/>
</dbReference>
<dbReference type="SMART" id="SM01119">
    <property type="entry name" value="D-ser_dehydrat"/>
    <property type="match status" value="1"/>
</dbReference>
<evidence type="ECO:0000256" key="5">
    <source>
        <dbReference type="ARBA" id="ARBA00022833"/>
    </source>
</evidence>
<dbReference type="SUPFAM" id="SSF51419">
    <property type="entry name" value="PLP-binding barrel"/>
    <property type="match status" value="1"/>
</dbReference>
<evidence type="ECO:0000256" key="8">
    <source>
        <dbReference type="ARBA" id="ARBA00051198"/>
    </source>
</evidence>
<evidence type="ECO:0000256" key="6">
    <source>
        <dbReference type="ARBA" id="ARBA00022898"/>
    </source>
</evidence>
<dbReference type="OrthoDB" id="20198at2759"/>
<evidence type="ECO:0000256" key="2">
    <source>
        <dbReference type="ARBA" id="ARBA00001947"/>
    </source>
</evidence>
<dbReference type="InterPro" id="IPR029066">
    <property type="entry name" value="PLP-binding_barrel"/>
</dbReference>
<dbReference type="EMBL" id="VFQX01000051">
    <property type="protein sequence ID" value="KAF0974751.1"/>
    <property type="molecule type" value="Genomic_DNA"/>
</dbReference>
<keyword evidence="6" id="KW-0663">Pyridoxal phosphate</keyword>
<name>A0A6A5BK67_NAEFO</name>
<dbReference type="RefSeq" id="XP_044559464.1">
    <property type="nucleotide sequence ID" value="XM_044709837.1"/>
</dbReference>
<evidence type="ECO:0000256" key="3">
    <source>
        <dbReference type="ARBA" id="ARBA00005323"/>
    </source>
</evidence>
<sequence length="477" mass="53177">MLTSPLYHHHASHCATSVLSRTLKRSILASSSWTFTNDGGTTDRRFYSTCSSSLKQVDNNVVDVSDDQQQNMTSFPKNSSSTIITDAPPKWSELESSQTESFWSHGIKTPFFLVDLQVLNRNCRAMIQKANECGISLRAHVKTHKTLEGAKYQTIGLKDPKLVVSTLAEAEYYSAHYKDIHYAVPALSKSKLKQIETLTRRIPKFHIDVESEASLKIIEEYAKNHNIQFSVFVQVDCGQHRVGVDPNDEASLRLVQKIHESPHVKLAGLYTHAGQSYACRGKEEIRKVTIEEAKIVSDFAQKLKTLGIHVPTVSVGSTPTCSVGTAEEWSNTLVNEIHPGNYVFYDYMQTKIGSCEIKDCSAFVVATIIGHRPNMNQLTIDAGALALSKDIGCSNVSCASYGYIKEDETLQITNLTQEIGIVTSEKPINYEKFRLGAKLTIIPNHSCLSAAMFDKYYVINNSIEAKLVDVWSNIRGW</sequence>
<organism evidence="13 14">
    <name type="scientific">Naegleria fowleri</name>
    <name type="common">Brain eating amoeba</name>
    <dbReference type="NCBI Taxonomy" id="5763"/>
    <lineage>
        <taxon>Eukaryota</taxon>
        <taxon>Discoba</taxon>
        <taxon>Heterolobosea</taxon>
        <taxon>Tetramitia</taxon>
        <taxon>Eutetramitia</taxon>
        <taxon>Vahlkampfiidae</taxon>
        <taxon>Naegleria</taxon>
    </lineage>
</organism>
<dbReference type="GO" id="GO:0046872">
    <property type="term" value="F:metal ion binding"/>
    <property type="evidence" value="ECO:0007669"/>
    <property type="project" value="UniProtKB-KW"/>
</dbReference>